<dbReference type="EMBL" id="BGZK01001487">
    <property type="protein sequence ID" value="GBP80900.1"/>
    <property type="molecule type" value="Genomic_DNA"/>
</dbReference>
<proteinExistence type="predicted"/>
<dbReference type="Proteomes" id="UP000299102">
    <property type="component" value="Unassembled WGS sequence"/>
</dbReference>
<gene>
    <name evidence="1" type="ORF">EVAR_52205_1</name>
</gene>
<accession>A0A4C1Z057</accession>
<comment type="caution">
    <text evidence="1">The sequence shown here is derived from an EMBL/GenBank/DDBJ whole genome shotgun (WGS) entry which is preliminary data.</text>
</comment>
<evidence type="ECO:0000313" key="1">
    <source>
        <dbReference type="EMBL" id="GBP80900.1"/>
    </source>
</evidence>
<protein>
    <submittedName>
        <fullName evidence="1">Uncharacterized protein</fullName>
    </submittedName>
</protein>
<sequence length="67" mass="7546">MKVGICWGYATEFHLQTNRLIETNLGTVGMLRRHEQDVVGTVLIERSSGGQHLAAFQTFEDSTDSRH</sequence>
<keyword evidence="2" id="KW-1185">Reference proteome</keyword>
<evidence type="ECO:0000313" key="2">
    <source>
        <dbReference type="Proteomes" id="UP000299102"/>
    </source>
</evidence>
<dbReference type="AlphaFoldDB" id="A0A4C1Z057"/>
<name>A0A4C1Z057_EUMVA</name>
<reference evidence="1 2" key="1">
    <citation type="journal article" date="2019" name="Commun. Biol.">
        <title>The bagworm genome reveals a unique fibroin gene that provides high tensile strength.</title>
        <authorList>
            <person name="Kono N."/>
            <person name="Nakamura H."/>
            <person name="Ohtoshi R."/>
            <person name="Tomita M."/>
            <person name="Numata K."/>
            <person name="Arakawa K."/>
        </authorList>
    </citation>
    <scope>NUCLEOTIDE SEQUENCE [LARGE SCALE GENOMIC DNA]</scope>
</reference>
<organism evidence="1 2">
    <name type="scientific">Eumeta variegata</name>
    <name type="common">Bagworm moth</name>
    <name type="synonym">Eumeta japonica</name>
    <dbReference type="NCBI Taxonomy" id="151549"/>
    <lineage>
        <taxon>Eukaryota</taxon>
        <taxon>Metazoa</taxon>
        <taxon>Ecdysozoa</taxon>
        <taxon>Arthropoda</taxon>
        <taxon>Hexapoda</taxon>
        <taxon>Insecta</taxon>
        <taxon>Pterygota</taxon>
        <taxon>Neoptera</taxon>
        <taxon>Endopterygota</taxon>
        <taxon>Lepidoptera</taxon>
        <taxon>Glossata</taxon>
        <taxon>Ditrysia</taxon>
        <taxon>Tineoidea</taxon>
        <taxon>Psychidae</taxon>
        <taxon>Oiketicinae</taxon>
        <taxon>Eumeta</taxon>
    </lineage>
</organism>